<comment type="caution">
    <text evidence="2">The sequence shown here is derived from an EMBL/GenBank/DDBJ whole genome shotgun (WGS) entry which is preliminary data.</text>
</comment>
<dbReference type="SMART" id="SM01043">
    <property type="entry name" value="BTAD"/>
    <property type="match status" value="1"/>
</dbReference>
<dbReference type="InterPro" id="IPR050471">
    <property type="entry name" value="AB_hydrolase"/>
</dbReference>
<dbReference type="InterPro" id="IPR029058">
    <property type="entry name" value="AB_hydrolase_fold"/>
</dbReference>
<dbReference type="Proteomes" id="UP001156882">
    <property type="component" value="Unassembled WGS sequence"/>
</dbReference>
<feature type="domain" description="Bacterial transcriptional activator" evidence="1">
    <location>
        <begin position="159"/>
        <end position="272"/>
    </location>
</feature>
<evidence type="ECO:0000313" key="3">
    <source>
        <dbReference type="Proteomes" id="UP001156882"/>
    </source>
</evidence>
<dbReference type="Pfam" id="PF00561">
    <property type="entry name" value="Abhydrolase_1"/>
    <property type="match status" value="1"/>
</dbReference>
<dbReference type="Gene3D" id="1.10.10.10">
    <property type="entry name" value="Winged helix-like DNA-binding domain superfamily/Winged helix DNA-binding domain"/>
    <property type="match status" value="1"/>
</dbReference>
<keyword evidence="3" id="KW-1185">Reference proteome</keyword>
<dbReference type="EMBL" id="BSPC01000014">
    <property type="protein sequence ID" value="GLS18560.1"/>
    <property type="molecule type" value="Genomic_DNA"/>
</dbReference>
<dbReference type="Gene3D" id="3.40.50.1820">
    <property type="entry name" value="alpha/beta hydrolase"/>
    <property type="match status" value="1"/>
</dbReference>
<dbReference type="InterPro" id="IPR005158">
    <property type="entry name" value="BTAD"/>
</dbReference>
<name>A0ABQ6CEH5_9HYPH</name>
<dbReference type="InterPro" id="IPR000073">
    <property type="entry name" value="AB_hydrolase_1"/>
</dbReference>
<dbReference type="InterPro" id="IPR036388">
    <property type="entry name" value="WH-like_DNA-bd_sf"/>
</dbReference>
<dbReference type="PRINTS" id="PR00111">
    <property type="entry name" value="ABHYDROLASE"/>
</dbReference>
<gene>
    <name evidence="2" type="ORF">GCM10007874_15770</name>
</gene>
<dbReference type="InterPro" id="IPR016032">
    <property type="entry name" value="Sig_transdc_resp-reg_C-effctor"/>
</dbReference>
<dbReference type="PANTHER" id="PTHR43433">
    <property type="entry name" value="HYDROLASE, ALPHA/BETA FOLD FAMILY PROTEIN"/>
    <property type="match status" value="1"/>
</dbReference>
<sequence length="572" mass="64087">MTCNRDFPQTQSNRRGRDPYARWCGSVGVATFPSLDLRSQADIGPSGKFTQSNICDKLVSGNWAFHMKSPLQIKVLGELLVLRDAQEILLPPSKKTRALLAYLAVVNRRQRRDHLCEMFWDAPDDPRASLRWSLSKLRRVISDDEDQSCLGTDRSSVSLDADKLDVDLQHVAHITAKEVRVLGTSDLETLAARFRGRFLEGLELPRCPVFEAWRTFHADALDRTRSLILRALVERLRGEPERALPYAQALQSLEPSDVQVSLELKSLVTSARQNATRLRSDEYLGPSEHRHSQAIRYCRSPDGVRIAYAVSGRGPPILRAAHWMSHLQYEWESPVWQHWIDSLSRENTLVRYDERGNGLSDWNADDLSLAAMVSDLESVANASGLNGFPLLGVSQSCAVSVAYVVRHPERVSHLILYGGYARGWRKRGNRREIDIHEAMTTLIREGWGKDNPAFRQLFTEAFIPGASRKQMAWFNDLQKETASPVNASRLHYAFGDMDVSTILGEVSVPTLVLHARNDAAVPFEEGRALAAGIPGARFVDLNSANHILLGDEPAFGDFLREVTSFISVADPT</sequence>
<dbReference type="SUPFAM" id="SSF53474">
    <property type="entry name" value="alpha/beta-Hydrolases"/>
    <property type="match status" value="1"/>
</dbReference>
<evidence type="ECO:0000313" key="2">
    <source>
        <dbReference type="EMBL" id="GLS18560.1"/>
    </source>
</evidence>
<proteinExistence type="predicted"/>
<accession>A0ABQ6CEH5</accession>
<organism evidence="2 3">
    <name type="scientific">Labrys miyagiensis</name>
    <dbReference type="NCBI Taxonomy" id="346912"/>
    <lineage>
        <taxon>Bacteria</taxon>
        <taxon>Pseudomonadati</taxon>
        <taxon>Pseudomonadota</taxon>
        <taxon>Alphaproteobacteria</taxon>
        <taxon>Hyphomicrobiales</taxon>
        <taxon>Xanthobacteraceae</taxon>
        <taxon>Labrys</taxon>
    </lineage>
</organism>
<dbReference type="SUPFAM" id="SSF46894">
    <property type="entry name" value="C-terminal effector domain of the bipartite response regulators"/>
    <property type="match status" value="1"/>
</dbReference>
<reference evidence="3" key="1">
    <citation type="journal article" date="2019" name="Int. J. Syst. Evol. Microbiol.">
        <title>The Global Catalogue of Microorganisms (GCM) 10K type strain sequencing project: providing services to taxonomists for standard genome sequencing and annotation.</title>
        <authorList>
            <consortium name="The Broad Institute Genomics Platform"/>
            <consortium name="The Broad Institute Genome Sequencing Center for Infectious Disease"/>
            <person name="Wu L."/>
            <person name="Ma J."/>
        </authorList>
    </citation>
    <scope>NUCLEOTIDE SEQUENCE [LARGE SCALE GENOMIC DNA]</scope>
    <source>
        <strain evidence="3">NBRC 101365</strain>
    </source>
</reference>
<dbReference type="PANTHER" id="PTHR43433:SF8">
    <property type="entry name" value="BIFUNCTIONAL LIPASE_ADENYLATE CYCLASE LIPJ"/>
    <property type="match status" value="1"/>
</dbReference>
<protein>
    <recommendedName>
        <fullName evidence="1">Bacterial transcriptional activator domain-containing protein</fullName>
    </recommendedName>
</protein>
<evidence type="ECO:0000259" key="1">
    <source>
        <dbReference type="SMART" id="SM01043"/>
    </source>
</evidence>